<dbReference type="InterPro" id="IPR008979">
    <property type="entry name" value="Galactose-bd-like_sf"/>
</dbReference>
<reference evidence="4 5" key="1">
    <citation type="submission" date="2016-10" db="EMBL/GenBank/DDBJ databases">
        <authorList>
            <person name="Varghese N."/>
            <person name="Submissions S."/>
        </authorList>
    </citation>
    <scope>NUCLEOTIDE SEQUENCE [LARGE SCALE GENOMIC DNA]</scope>
    <source>
        <strain evidence="4 5">DSM 16392</strain>
    </source>
</reference>
<name>A0A1I4FNQ6_9HYPH</name>
<keyword evidence="2" id="KW-0964">Secreted</keyword>
<organism evidence="4 5">
    <name type="scientific">Pseudovibrio ascidiaceicola</name>
    <dbReference type="NCBI Taxonomy" id="285279"/>
    <lineage>
        <taxon>Bacteria</taxon>
        <taxon>Pseudomonadati</taxon>
        <taxon>Pseudomonadota</taxon>
        <taxon>Alphaproteobacteria</taxon>
        <taxon>Hyphomicrobiales</taxon>
        <taxon>Stappiaceae</taxon>
        <taxon>Pseudovibrio</taxon>
    </lineage>
</organism>
<dbReference type="InterPro" id="IPR018511">
    <property type="entry name" value="Hemolysin-typ_Ca-bd_CS"/>
</dbReference>
<keyword evidence="5" id="KW-1185">Reference proteome</keyword>
<dbReference type="InterPro" id="IPR011049">
    <property type="entry name" value="Serralysin-like_metalloprot_C"/>
</dbReference>
<evidence type="ECO:0000259" key="3">
    <source>
        <dbReference type="Pfam" id="PF00754"/>
    </source>
</evidence>
<accession>A0A1I4FNQ6</accession>
<dbReference type="SUPFAM" id="SSF49785">
    <property type="entry name" value="Galactose-binding domain-like"/>
    <property type="match status" value="1"/>
</dbReference>
<protein>
    <submittedName>
        <fullName evidence="4">Hemolysin-type calcium-binding repeat-containing protein</fullName>
    </submittedName>
</protein>
<evidence type="ECO:0000313" key="4">
    <source>
        <dbReference type="EMBL" id="SFL19069.1"/>
    </source>
</evidence>
<dbReference type="Pfam" id="PF00353">
    <property type="entry name" value="HemolysinCabind"/>
    <property type="match status" value="7"/>
</dbReference>
<evidence type="ECO:0000313" key="5">
    <source>
        <dbReference type="Proteomes" id="UP000199598"/>
    </source>
</evidence>
<evidence type="ECO:0000256" key="1">
    <source>
        <dbReference type="ARBA" id="ARBA00004613"/>
    </source>
</evidence>
<dbReference type="PROSITE" id="PS00330">
    <property type="entry name" value="HEMOLYSIN_CALCIUM"/>
    <property type="match status" value="3"/>
</dbReference>
<dbReference type="Gene3D" id="2.60.120.260">
    <property type="entry name" value="Galactose-binding domain-like"/>
    <property type="match status" value="1"/>
</dbReference>
<dbReference type="InterPro" id="IPR000421">
    <property type="entry name" value="FA58C"/>
</dbReference>
<proteinExistence type="predicted"/>
<dbReference type="EMBL" id="FOSK01000020">
    <property type="protein sequence ID" value="SFL19069.1"/>
    <property type="molecule type" value="Genomic_DNA"/>
</dbReference>
<feature type="domain" description="F5/8 type C" evidence="3">
    <location>
        <begin position="794"/>
        <end position="874"/>
    </location>
</feature>
<sequence length="918" mass="97879">MARSIDNKNEHVTGSVTFDKIAKRQKNFDIFGTNENEQVTLESLSKSKGEVRKNPDLDYYGYGGVDSLIYSGDETKSIDLVVLDGDTVRIEGGHQKGGDYPLGSLTVKAHNVEIFDFTNEDDKANFYGLSYGITAYGGKGNDTLKGTKDHADTLYGGGGNDELIGYYGDDHIDGGEDADRIFGGSGADLLIGGKGNDTIWGGASGDTLDSANEMHGGEGDDIIYGAVWELTTDNIDIAYGGSGDDEIRGYDGNDILDGGTGADVIYGGTGNDIISSGSLKDQAVSDQLWGGSGADMFIIGDGSTDYTSDLVIDISAAFPDKGNDWTSILDAAGSAAGIIPGVKVLGTVAKAIASGFDAYYTATNSSQTIFTIDASWGKTAEVQIKDFNPFEDHVMIPVAVTEGDFNSNYSFAWNPAGNLAFAVTDTRQGESQQIVVAQWAEDLIDYVPDYMTENGLGELINDEVLKAIGFSMRESYSMYDGENFYYGTDKQNLGDWVGEMQDSNLGYIDIGAYSGRTIYDDVTDNYRWAGTNFGDVLGGFVPSAINSTTTAKANKAQDVVLWGMGGDDLLFGGKGNDLIFGGENRDGSSDSDTVAFYDATSVIVDLGAKKWDDEYKIYYANSQATYLIESATEYSAEITKTDSDRLYEIENVIGSDGDDIIKGDDERNILSGAGGDDNLTGGAGADTFVFTANSGKDTITDLDKADVLVFEGLTASERDALISSLSGSGNSLLIDSDNSVSWTGLDKSSFQTSISTNEGDTVTYDVTVAAAQAAERAYHAGLSNLTDTLNASAATQSSNYNDNAYLAHNVLDGDIDTINHTGKNDPAPWLSINLGEDALIEFIDLENRQDNWTSSRLSGAHIEVWDDGAVVWSSSDLTSAHNQLIEVGGIVGDEVRIDHAGGHYLHIAEIDIYGDFIA</sequence>
<gene>
    <name evidence="4" type="ORF">SAMN04488518_12039</name>
</gene>
<comment type="caution">
    <text evidence="4">The sequence shown here is derived from an EMBL/GenBank/DDBJ whole genome shotgun (WGS) entry which is preliminary data.</text>
</comment>
<dbReference type="PANTHER" id="PTHR38340:SF1">
    <property type="entry name" value="S-LAYER PROTEIN"/>
    <property type="match status" value="1"/>
</dbReference>
<dbReference type="Proteomes" id="UP000199598">
    <property type="component" value="Unassembled WGS sequence"/>
</dbReference>
<dbReference type="PANTHER" id="PTHR38340">
    <property type="entry name" value="S-LAYER PROTEIN"/>
    <property type="match status" value="1"/>
</dbReference>
<dbReference type="SUPFAM" id="SSF51120">
    <property type="entry name" value="beta-Roll"/>
    <property type="match status" value="2"/>
</dbReference>
<dbReference type="InterPro" id="IPR001343">
    <property type="entry name" value="Hemolysn_Ca-bd"/>
</dbReference>
<dbReference type="InterPro" id="IPR050557">
    <property type="entry name" value="RTX_toxin/Mannuronan_C5-epim"/>
</dbReference>
<evidence type="ECO:0000256" key="2">
    <source>
        <dbReference type="ARBA" id="ARBA00022525"/>
    </source>
</evidence>
<comment type="subcellular location">
    <subcellularLocation>
        <location evidence="1">Secreted</location>
    </subcellularLocation>
</comment>
<dbReference type="Gene3D" id="2.150.10.10">
    <property type="entry name" value="Serralysin-like metalloprotease, C-terminal"/>
    <property type="match status" value="3"/>
</dbReference>
<dbReference type="Pfam" id="PF00754">
    <property type="entry name" value="F5_F8_type_C"/>
    <property type="match status" value="1"/>
</dbReference>
<dbReference type="PRINTS" id="PR00313">
    <property type="entry name" value="CABNDNGRPT"/>
</dbReference>
<dbReference type="RefSeq" id="WP_093524023.1">
    <property type="nucleotide sequence ID" value="NZ_FOSK01000020.1"/>
</dbReference>